<sequence>MSTTENTTTVIVHEAINEEYEYIQFNKQLRLIRSVKDDMYQMQSILTACFAPDTKKPQDWFRNQSTIELLNEAENSTTDFLVVAKTRVGKKPQSPKLYENSEEQRVGKKPQSPKLYENREEQRVGKKPQSPKLYENSEEQRVGKKPQSPKLYENREEQRVGKKPQSPKLYENREKLPNGLRGYYVHRLLVNAVAMWASPRYAWYIYRLLDEIHRQEREEMENKLEAKDKSIQKRIPRSVPKGKEKNYKYMIYTEEMENEEDRDMVMLHLVRRNNKSFYDLAKIYKYDRNWFYRENLPISMTPNEDVKQIVQDTLPQTHYDMKGCTILTFKEDLPLLKEKITEYFDNFKQAE</sequence>
<gene>
    <name evidence="3" type="ORF">TVAG_526110</name>
</gene>
<evidence type="ECO:0000313" key="3">
    <source>
        <dbReference type="EMBL" id="EAX77860.1"/>
    </source>
</evidence>
<reference evidence="3" key="1">
    <citation type="submission" date="2006-10" db="EMBL/GenBank/DDBJ databases">
        <authorList>
            <person name="Amadeo P."/>
            <person name="Zhao Q."/>
            <person name="Wortman J."/>
            <person name="Fraser-Liggett C."/>
            <person name="Carlton J."/>
        </authorList>
    </citation>
    <scope>NUCLEOTIDE SEQUENCE</scope>
    <source>
        <strain evidence="3">G3</strain>
    </source>
</reference>
<dbReference type="EMBL" id="DS122384">
    <property type="protein sequence ID" value="EAX77860.1"/>
    <property type="molecule type" value="Genomic_DNA"/>
</dbReference>
<dbReference type="AlphaFoldDB" id="A2GYA7"/>
<dbReference type="RefSeq" id="XP_001290790.1">
    <property type="nucleotide sequence ID" value="XM_001290789.1"/>
</dbReference>
<dbReference type="Pfam" id="PF04383">
    <property type="entry name" value="KilA-N"/>
    <property type="match status" value="2"/>
</dbReference>
<reference evidence="3" key="2">
    <citation type="journal article" date="2007" name="Science">
        <title>Draft genome sequence of the sexually transmitted pathogen Trichomonas vaginalis.</title>
        <authorList>
            <person name="Carlton J.M."/>
            <person name="Hirt R.P."/>
            <person name="Silva J.C."/>
            <person name="Delcher A.L."/>
            <person name="Schatz M."/>
            <person name="Zhao Q."/>
            <person name="Wortman J.R."/>
            <person name="Bidwell S.L."/>
            <person name="Alsmark U.C.M."/>
            <person name="Besteiro S."/>
            <person name="Sicheritz-Ponten T."/>
            <person name="Noel C.J."/>
            <person name="Dacks J.B."/>
            <person name="Foster P.G."/>
            <person name="Simillion C."/>
            <person name="Van de Peer Y."/>
            <person name="Miranda-Saavedra D."/>
            <person name="Barton G.J."/>
            <person name="Westrop G.D."/>
            <person name="Mueller S."/>
            <person name="Dessi D."/>
            <person name="Fiori P.L."/>
            <person name="Ren Q."/>
            <person name="Paulsen I."/>
            <person name="Zhang H."/>
            <person name="Bastida-Corcuera F.D."/>
            <person name="Simoes-Barbosa A."/>
            <person name="Brown M.T."/>
            <person name="Hayes R.D."/>
            <person name="Mukherjee M."/>
            <person name="Okumura C.Y."/>
            <person name="Schneider R."/>
            <person name="Smith A.J."/>
            <person name="Vanacova S."/>
            <person name="Villalvazo M."/>
            <person name="Haas B.J."/>
            <person name="Pertea M."/>
            <person name="Feldblyum T.V."/>
            <person name="Utterback T.R."/>
            <person name="Shu C.L."/>
            <person name="Osoegawa K."/>
            <person name="de Jong P.J."/>
            <person name="Hrdy I."/>
            <person name="Horvathova L."/>
            <person name="Zubacova Z."/>
            <person name="Dolezal P."/>
            <person name="Malik S.B."/>
            <person name="Logsdon J.M. Jr."/>
            <person name="Henze K."/>
            <person name="Gupta A."/>
            <person name="Wang C.C."/>
            <person name="Dunne R.L."/>
            <person name="Upcroft J.A."/>
            <person name="Upcroft P."/>
            <person name="White O."/>
            <person name="Salzberg S.L."/>
            <person name="Tang P."/>
            <person name="Chiu C.-H."/>
            <person name="Lee Y.-S."/>
            <person name="Embley T.M."/>
            <person name="Coombs G.H."/>
            <person name="Mottram J.C."/>
            <person name="Tachezy J."/>
            <person name="Fraser-Liggett C.M."/>
            <person name="Johnson P.J."/>
        </authorList>
    </citation>
    <scope>NUCLEOTIDE SEQUENCE [LARGE SCALE GENOMIC DNA]</scope>
    <source>
        <strain evidence="3">G3</strain>
    </source>
</reference>
<keyword evidence="4" id="KW-1185">Reference proteome</keyword>
<proteinExistence type="predicted"/>
<dbReference type="SMART" id="SM01252">
    <property type="entry name" value="KilA-N"/>
    <property type="match status" value="1"/>
</dbReference>
<dbReference type="PROSITE" id="PS51301">
    <property type="entry name" value="KILA_N"/>
    <property type="match status" value="1"/>
</dbReference>
<dbReference type="InterPro" id="IPR017880">
    <property type="entry name" value="KilA_N"/>
</dbReference>
<accession>A2GYA7</accession>
<dbReference type="VEuPathDB" id="TrichDB:TVAGG3_0533590"/>
<evidence type="ECO:0000259" key="2">
    <source>
        <dbReference type="PROSITE" id="PS51301"/>
    </source>
</evidence>
<evidence type="ECO:0000313" key="4">
    <source>
        <dbReference type="Proteomes" id="UP000001542"/>
    </source>
</evidence>
<dbReference type="Proteomes" id="UP000001542">
    <property type="component" value="Unassembled WGS sequence"/>
</dbReference>
<dbReference type="KEGG" id="tva:4735277"/>
<evidence type="ECO:0000256" key="1">
    <source>
        <dbReference type="SAM" id="MobiDB-lite"/>
    </source>
</evidence>
<dbReference type="InterPro" id="IPR018004">
    <property type="entry name" value="KilA/APSES_HTH"/>
</dbReference>
<name>A2GYA7_TRIV3</name>
<dbReference type="VEuPathDB" id="TrichDB:TVAG_526110"/>
<organism evidence="3 4">
    <name type="scientific">Trichomonas vaginalis (strain ATCC PRA-98 / G3)</name>
    <dbReference type="NCBI Taxonomy" id="412133"/>
    <lineage>
        <taxon>Eukaryota</taxon>
        <taxon>Metamonada</taxon>
        <taxon>Parabasalia</taxon>
        <taxon>Trichomonadida</taxon>
        <taxon>Trichomonadidae</taxon>
        <taxon>Trichomonas</taxon>
    </lineage>
</organism>
<dbReference type="STRING" id="5722.A2GYA7"/>
<feature type="domain" description="KilA-N" evidence="2">
    <location>
        <begin position="19"/>
        <end position="212"/>
    </location>
</feature>
<dbReference type="InParanoid" id="A2GYA7"/>
<protein>
    <recommendedName>
        <fullName evidence="2">KilA-N domain-containing protein</fullName>
    </recommendedName>
</protein>
<feature type="region of interest" description="Disordered" evidence="1">
    <location>
        <begin position="91"/>
        <end position="173"/>
    </location>
</feature>